<evidence type="ECO:0000259" key="15">
    <source>
        <dbReference type="Pfam" id="PF00326"/>
    </source>
</evidence>
<keyword evidence="9" id="KW-0735">Signal-anchor</keyword>
<dbReference type="GO" id="GO:0006508">
    <property type="term" value="P:proteolysis"/>
    <property type="evidence" value="ECO:0007669"/>
    <property type="project" value="UniProtKB-KW"/>
</dbReference>
<dbReference type="SUPFAM" id="SSF82171">
    <property type="entry name" value="DPP6 N-terminal domain-like"/>
    <property type="match status" value="1"/>
</dbReference>
<dbReference type="KEGG" id="mrr:Moror_4999"/>
<comment type="subcellular location">
    <subcellularLocation>
        <location evidence="1">Vacuole membrane</location>
        <topology evidence="1">Single-pass type II membrane protein</topology>
    </subcellularLocation>
</comment>
<dbReference type="Gene3D" id="3.40.50.1820">
    <property type="entry name" value="alpha/beta hydrolase"/>
    <property type="match status" value="1"/>
</dbReference>
<feature type="region of interest" description="Disordered" evidence="13">
    <location>
        <begin position="1"/>
        <end position="90"/>
    </location>
</feature>
<dbReference type="GO" id="GO:0005886">
    <property type="term" value="C:plasma membrane"/>
    <property type="evidence" value="ECO:0007669"/>
    <property type="project" value="TreeGrafter"/>
</dbReference>
<reference evidence="17 18" key="1">
    <citation type="journal article" date="2014" name="BMC Genomics">
        <title>Genome and secretome analysis of the hemibiotrophic fungal pathogen, Moniliophthora roreri, which causes frosty pod rot disease of cacao: mechanisms of the biotrophic and necrotrophic phases.</title>
        <authorList>
            <person name="Meinhardt L.W."/>
            <person name="Costa G.G.L."/>
            <person name="Thomazella D.P.T."/>
            <person name="Teixeira P.J.P.L."/>
            <person name="Carazzolle M.F."/>
            <person name="Schuster S.C."/>
            <person name="Carlson J.E."/>
            <person name="Guiltinan M.J."/>
            <person name="Mieczkowski P."/>
            <person name="Farmer A."/>
            <person name="Ramaraj T."/>
            <person name="Crozier J."/>
            <person name="Davis R.E."/>
            <person name="Shao J."/>
            <person name="Melnick R.L."/>
            <person name="Pereira G.A.G."/>
            <person name="Bailey B.A."/>
        </authorList>
    </citation>
    <scope>NUCLEOTIDE SEQUENCE [LARGE SCALE GENOMIC DNA]</scope>
    <source>
        <strain evidence="17 18">MCA 2997</strain>
    </source>
</reference>
<feature type="compositionally biased region" description="Polar residues" evidence="13">
    <location>
        <begin position="1"/>
        <end position="12"/>
    </location>
</feature>
<keyword evidence="8" id="KW-0720">Serine protease</keyword>
<dbReference type="Proteomes" id="UP000017559">
    <property type="component" value="Unassembled WGS sequence"/>
</dbReference>
<dbReference type="PANTHER" id="PTHR11731:SF200">
    <property type="entry name" value="DIPEPTIDYL PEPTIDASE 10, ISOFORM B"/>
    <property type="match status" value="1"/>
</dbReference>
<protein>
    <submittedName>
        <fullName evidence="17">Dipeptidyl aminopeptidase</fullName>
    </submittedName>
</protein>
<evidence type="ECO:0000256" key="6">
    <source>
        <dbReference type="ARBA" id="ARBA00022692"/>
    </source>
</evidence>
<evidence type="ECO:0000256" key="12">
    <source>
        <dbReference type="ARBA" id="ARBA00023180"/>
    </source>
</evidence>
<feature type="compositionally biased region" description="Low complexity" evidence="13">
    <location>
        <begin position="26"/>
        <end position="38"/>
    </location>
</feature>
<keyword evidence="4" id="KW-0926">Vacuole</keyword>
<evidence type="ECO:0000256" key="9">
    <source>
        <dbReference type="ARBA" id="ARBA00022968"/>
    </source>
</evidence>
<dbReference type="InterPro" id="IPR050278">
    <property type="entry name" value="Serine_Prot_S9B/DPPIV"/>
</dbReference>
<gene>
    <name evidence="17" type="ORF">Moror_4999</name>
</gene>
<evidence type="ECO:0000313" key="18">
    <source>
        <dbReference type="Proteomes" id="UP000017559"/>
    </source>
</evidence>
<dbReference type="InterPro" id="IPR002469">
    <property type="entry name" value="Peptidase_S9B_N"/>
</dbReference>
<evidence type="ECO:0000256" key="5">
    <source>
        <dbReference type="ARBA" id="ARBA00022670"/>
    </source>
</evidence>
<dbReference type="SUPFAM" id="SSF53474">
    <property type="entry name" value="alpha/beta-Hydrolases"/>
    <property type="match status" value="1"/>
</dbReference>
<keyword evidence="3 17" id="KW-0031">Aminopeptidase</keyword>
<keyword evidence="6 14" id="KW-0812">Transmembrane</keyword>
<dbReference type="EMBL" id="AWSO01000938">
    <property type="protein sequence ID" value="ESK86368.1"/>
    <property type="molecule type" value="Genomic_DNA"/>
</dbReference>
<feature type="domain" description="Peptidase S9 prolyl oligopeptidase catalytic" evidence="15">
    <location>
        <begin position="698"/>
        <end position="746"/>
    </location>
</feature>
<dbReference type="STRING" id="1381753.V2WHP2"/>
<feature type="transmembrane region" description="Helical" evidence="14">
    <location>
        <begin position="97"/>
        <end position="120"/>
    </location>
</feature>
<evidence type="ECO:0000313" key="17">
    <source>
        <dbReference type="EMBL" id="ESK86368.1"/>
    </source>
</evidence>
<dbReference type="HOGENOM" id="CLU_006105_0_1_1"/>
<feature type="compositionally biased region" description="Low complexity" evidence="13">
    <location>
        <begin position="46"/>
        <end position="57"/>
    </location>
</feature>
<dbReference type="InterPro" id="IPR029058">
    <property type="entry name" value="AB_hydrolase_fold"/>
</dbReference>
<organism evidence="17 18">
    <name type="scientific">Moniliophthora roreri (strain MCA 2997)</name>
    <name type="common">Cocoa frosty pod rot fungus</name>
    <name type="synonym">Crinipellis roreri</name>
    <dbReference type="NCBI Taxonomy" id="1381753"/>
    <lineage>
        <taxon>Eukaryota</taxon>
        <taxon>Fungi</taxon>
        <taxon>Dikarya</taxon>
        <taxon>Basidiomycota</taxon>
        <taxon>Agaricomycotina</taxon>
        <taxon>Agaricomycetes</taxon>
        <taxon>Agaricomycetidae</taxon>
        <taxon>Agaricales</taxon>
        <taxon>Marasmiineae</taxon>
        <taxon>Marasmiaceae</taxon>
        <taxon>Moniliophthora</taxon>
    </lineage>
</organism>
<evidence type="ECO:0000259" key="16">
    <source>
        <dbReference type="Pfam" id="PF00930"/>
    </source>
</evidence>
<dbReference type="GO" id="GO:0004177">
    <property type="term" value="F:aminopeptidase activity"/>
    <property type="evidence" value="ECO:0007669"/>
    <property type="project" value="UniProtKB-KW"/>
</dbReference>
<accession>V2WHP2</accession>
<dbReference type="Gene3D" id="2.140.10.30">
    <property type="entry name" value="Dipeptidylpeptidase IV, N-terminal domain"/>
    <property type="match status" value="1"/>
</dbReference>
<keyword evidence="18" id="KW-1185">Reference proteome</keyword>
<dbReference type="AlphaFoldDB" id="V2WHP2"/>
<proteinExistence type="inferred from homology"/>
<keyword evidence="11 14" id="KW-0472">Membrane</keyword>
<dbReference type="OrthoDB" id="16520at2759"/>
<evidence type="ECO:0000256" key="13">
    <source>
        <dbReference type="SAM" id="MobiDB-lite"/>
    </source>
</evidence>
<evidence type="ECO:0000256" key="3">
    <source>
        <dbReference type="ARBA" id="ARBA00022438"/>
    </source>
</evidence>
<evidence type="ECO:0000256" key="7">
    <source>
        <dbReference type="ARBA" id="ARBA00022801"/>
    </source>
</evidence>
<evidence type="ECO:0000256" key="2">
    <source>
        <dbReference type="ARBA" id="ARBA00006150"/>
    </source>
</evidence>
<dbReference type="Pfam" id="PF00326">
    <property type="entry name" value="Peptidase_S9"/>
    <property type="match status" value="1"/>
</dbReference>
<evidence type="ECO:0000256" key="4">
    <source>
        <dbReference type="ARBA" id="ARBA00022554"/>
    </source>
</evidence>
<evidence type="ECO:0000256" key="1">
    <source>
        <dbReference type="ARBA" id="ARBA00004576"/>
    </source>
</evidence>
<dbReference type="GO" id="GO:0008236">
    <property type="term" value="F:serine-type peptidase activity"/>
    <property type="evidence" value="ECO:0007669"/>
    <property type="project" value="UniProtKB-KW"/>
</dbReference>
<dbReference type="GO" id="GO:0005774">
    <property type="term" value="C:vacuolar membrane"/>
    <property type="evidence" value="ECO:0007669"/>
    <property type="project" value="UniProtKB-SubCell"/>
</dbReference>
<keyword evidence="7" id="KW-0378">Hydrolase</keyword>
<comment type="similarity">
    <text evidence="2">Belongs to the peptidase S9B family.</text>
</comment>
<dbReference type="GO" id="GO:0008239">
    <property type="term" value="F:dipeptidyl-peptidase activity"/>
    <property type="evidence" value="ECO:0007669"/>
    <property type="project" value="TreeGrafter"/>
</dbReference>
<keyword evidence="5" id="KW-0645">Protease</keyword>
<keyword evidence="12" id="KW-0325">Glycoprotein</keyword>
<comment type="caution">
    <text evidence="17">The sequence shown here is derived from an EMBL/GenBank/DDBJ whole genome shotgun (WGS) entry which is preliminary data.</text>
</comment>
<feature type="domain" description="Dipeptidylpeptidase IV N-terminal" evidence="16">
    <location>
        <begin position="210"/>
        <end position="610"/>
    </location>
</feature>
<evidence type="ECO:0000256" key="8">
    <source>
        <dbReference type="ARBA" id="ARBA00022825"/>
    </source>
</evidence>
<keyword evidence="10 14" id="KW-1133">Transmembrane helix</keyword>
<dbReference type="Pfam" id="PF00930">
    <property type="entry name" value="DPPIV_N"/>
    <property type="match status" value="1"/>
</dbReference>
<dbReference type="PANTHER" id="PTHR11731">
    <property type="entry name" value="PROTEASE FAMILY S9B,C DIPEPTIDYL-PEPTIDASE IV-RELATED"/>
    <property type="match status" value="1"/>
</dbReference>
<evidence type="ECO:0000256" key="14">
    <source>
        <dbReference type="SAM" id="Phobius"/>
    </source>
</evidence>
<evidence type="ECO:0000256" key="10">
    <source>
        <dbReference type="ARBA" id="ARBA00022989"/>
    </source>
</evidence>
<dbReference type="InterPro" id="IPR001375">
    <property type="entry name" value="Peptidase_S9_cat"/>
</dbReference>
<evidence type="ECO:0000256" key="11">
    <source>
        <dbReference type="ARBA" id="ARBA00023136"/>
    </source>
</evidence>
<sequence length="746" mass="82938">MPPHTGYTSLSTEDSDDIDAASTLAPSIKSTKSSISPKPTLPIYYGEGPFDPPSSDSGSEEEEEELLTKAPGSPSYAELGHPNGKPNQRQRPNGIRYLLTSIISLILLSCLIGIIAAHTYSGSNTYLRNSNKGFKKITMDALWNGTFYAPRVSVEWVAEAGDGVFSVEKGSKILLIDLKSNTTKDLVDRKDIKDEQGNMVLFNNGDWSLSPDGEWLLVKADYQKQWRHSSFGNYYIHSLTTHTTHPITPPTHPPTTSYASWSPSSQAASLVFIQSNDLYYLPSALPNTSPIRITQTGNATRFNGVPDWVYEEEVFSSDFAVWWAPGGDKVVYLEFDETDVPEFTFPIYNPTNDAHTVNPYTSSVTMRYPKPGYPNPIVNVHLVGLPTSPTSTEFTDVELGWQDRKPRNDSVIMEVAWVNENELIVKEVNRNADDGRVVYFDFSSRNGVQEVQGKVTRKLGKDGEEGDEGWIESNQNIHPIPSLNAYLDVLPTKQGFNHIALFSPPDSGEPKWITQGEWEVVGGVKGVDEEKGLVYFESTKQSSVERHLYSASLSTSPQEPTWITKSYVSGTGTESILQDGEVIEQGYFSTDFSPQAGFHVLSYLGPGVPWQKVLSTNDSDWEYILNMNEALANVTREYESPTVVHGSITIDGYDLNTIEFRPPSPKFDDSGRTKYAVLFHVYGGPASQTVDTIWRRGWDDYLVCELGYVVVVVDGRGTGYKGRKLRNPVKGNLGFWEGRDQVEAAR</sequence>
<name>V2WHP2_MONRO</name>